<organism evidence="1">
    <name type="scientific">uncultured Caudovirales phage</name>
    <dbReference type="NCBI Taxonomy" id="2100421"/>
    <lineage>
        <taxon>Viruses</taxon>
        <taxon>Duplodnaviria</taxon>
        <taxon>Heunggongvirae</taxon>
        <taxon>Uroviricota</taxon>
        <taxon>Caudoviricetes</taxon>
        <taxon>Peduoviridae</taxon>
        <taxon>Maltschvirus</taxon>
        <taxon>Maltschvirus maltsch</taxon>
    </lineage>
</organism>
<sequence length="193" mass="20103">MWNFLVPAAATLGSALIGSNAARSASNTQAAAADRSAEVQREIFAQQRADLEPWRTAGVNALAPLVAAVGETYTQSPGYDFRFREGVRAIDNAASRRGMVDSGARDKALMRFGQGVAADDYNNWYNRMAGIAGVGQTATGQGNSLAGAYGANLANIYGQGANAQAAGTVGQANAITNALTNGLTLYGQYFRSK</sequence>
<reference evidence="1" key="1">
    <citation type="submission" date="2020-04" db="EMBL/GenBank/DDBJ databases">
        <authorList>
            <person name="Chiriac C."/>
            <person name="Salcher M."/>
            <person name="Ghai R."/>
            <person name="Kavagutti S V."/>
        </authorList>
    </citation>
    <scope>NUCLEOTIDE SEQUENCE</scope>
</reference>
<protein>
    <submittedName>
        <fullName evidence="1">Uncharacterized protein</fullName>
    </submittedName>
</protein>
<evidence type="ECO:0000313" key="1">
    <source>
        <dbReference type="EMBL" id="CAB4141960.1"/>
    </source>
</evidence>
<name>A0A6J5M9R5_9CAUD</name>
<proteinExistence type="predicted"/>
<gene>
    <name evidence="1" type="ORF">UFOVP421_51</name>
</gene>
<dbReference type="EMBL" id="LR796402">
    <property type="protein sequence ID" value="CAB4141960.1"/>
    <property type="molecule type" value="Genomic_DNA"/>
</dbReference>
<accession>A0A6J5M9R5</accession>